<dbReference type="Proteomes" id="UP001281761">
    <property type="component" value="Unassembled WGS sequence"/>
</dbReference>
<comment type="caution">
    <text evidence="2">The sequence shown here is derived from an EMBL/GenBank/DDBJ whole genome shotgun (WGS) entry which is preliminary data.</text>
</comment>
<reference evidence="2 3" key="1">
    <citation type="journal article" date="2022" name="bioRxiv">
        <title>Genomics of Preaxostyla Flagellates Illuminates Evolutionary Transitions and the Path Towards Mitochondrial Loss.</title>
        <authorList>
            <person name="Novak L.V.F."/>
            <person name="Treitli S.C."/>
            <person name="Pyrih J."/>
            <person name="Halakuc P."/>
            <person name="Pipaliya S.V."/>
            <person name="Vacek V."/>
            <person name="Brzon O."/>
            <person name="Soukal P."/>
            <person name="Eme L."/>
            <person name="Dacks J.B."/>
            <person name="Karnkowska A."/>
            <person name="Elias M."/>
            <person name="Hampl V."/>
        </authorList>
    </citation>
    <scope>NUCLEOTIDE SEQUENCE [LARGE SCALE GENOMIC DNA]</scope>
    <source>
        <strain evidence="2">NAU3</strain>
        <tissue evidence="2">Gut</tissue>
    </source>
</reference>
<evidence type="ECO:0000256" key="1">
    <source>
        <dbReference type="SAM" id="MobiDB-lite"/>
    </source>
</evidence>
<organism evidence="2 3">
    <name type="scientific">Blattamonas nauphoetae</name>
    <dbReference type="NCBI Taxonomy" id="2049346"/>
    <lineage>
        <taxon>Eukaryota</taxon>
        <taxon>Metamonada</taxon>
        <taxon>Preaxostyla</taxon>
        <taxon>Oxymonadida</taxon>
        <taxon>Blattamonas</taxon>
    </lineage>
</organism>
<gene>
    <name evidence="2" type="ORF">BLNAU_9999</name>
</gene>
<evidence type="ECO:0000313" key="2">
    <source>
        <dbReference type="EMBL" id="KAK2955068.1"/>
    </source>
</evidence>
<sequence length="365" mass="41161">MAGRTCRNRDPTNKQSDDAVPQARSYSPHQSSIHHTFLSWDGETIASLKEASALFMSLVELVKDEVTMTLAQQEDAVFLLEVLRPGYQTLLTEDEVLKSLAPSPKGSIQGLCDSICILLTSFNQNIVENAMQIFRRIFISQPFPIKRQLMETNIIAEILALLKGPTLPVPHKEIMSTHLLAVIPFLLRIGLPQWMKTLNLPTRSDQIPVRDTVLQHVVLPSKWYLRELLVNRYSITKSEDLKNFVNFEIDLALTSVYYPPMFAVVMELSLPAFLTSTLAFVEADNAISRVIINLSFTVKDWQNKAGDDYNYFDCLLMCLSVEGIEDEIEQLTATDGVDYAKDISNYSENFIWGRGGNLPLNADPD</sequence>
<feature type="compositionally biased region" description="Basic and acidic residues" evidence="1">
    <location>
        <begin position="7"/>
        <end position="17"/>
    </location>
</feature>
<protein>
    <submittedName>
        <fullName evidence="2">Uncharacterized protein</fullName>
    </submittedName>
</protein>
<name>A0ABQ9XUC1_9EUKA</name>
<feature type="region of interest" description="Disordered" evidence="1">
    <location>
        <begin position="1"/>
        <end position="28"/>
    </location>
</feature>
<accession>A0ABQ9XUC1</accession>
<keyword evidence="3" id="KW-1185">Reference proteome</keyword>
<evidence type="ECO:0000313" key="3">
    <source>
        <dbReference type="Proteomes" id="UP001281761"/>
    </source>
</evidence>
<dbReference type="EMBL" id="JARBJD010000071">
    <property type="protein sequence ID" value="KAK2955068.1"/>
    <property type="molecule type" value="Genomic_DNA"/>
</dbReference>
<proteinExistence type="predicted"/>